<sequence>KKIDSMFPDFENDPRNHRIGLATNGTNQYDNLSGKELNYGTLSYLKILDVRYCINVMLMEKKKKKVFVSVHRIEKYMKILKWYVKNQHRLIASIFERHIIEEVI</sequence>
<dbReference type="Proteomes" id="UP000075243">
    <property type="component" value="Unassembled WGS sequence"/>
</dbReference>
<dbReference type="AlphaFoldDB" id="A0A151QUN4"/>
<reference evidence="1" key="1">
    <citation type="journal article" date="2012" name="Nat. Biotechnol.">
        <title>Draft genome sequence of pigeonpea (Cajanus cajan), an orphan legume crop of resource-poor farmers.</title>
        <authorList>
            <person name="Varshney R.K."/>
            <person name="Chen W."/>
            <person name="Li Y."/>
            <person name="Bharti A.K."/>
            <person name="Saxena R.K."/>
            <person name="Schlueter J.A."/>
            <person name="Donoghue M.T."/>
            <person name="Azam S."/>
            <person name="Fan G."/>
            <person name="Whaley A.M."/>
            <person name="Farmer A.D."/>
            <person name="Sheridan J."/>
            <person name="Iwata A."/>
            <person name="Tuteja R."/>
            <person name="Penmetsa R.V."/>
            <person name="Wu W."/>
            <person name="Upadhyaya H.D."/>
            <person name="Yang S.P."/>
            <person name="Shah T."/>
            <person name="Saxena K.B."/>
            <person name="Michael T."/>
            <person name="McCombie W.R."/>
            <person name="Yang B."/>
            <person name="Zhang G."/>
            <person name="Yang H."/>
            <person name="Wang J."/>
            <person name="Spillane C."/>
            <person name="Cook D.R."/>
            <person name="May G.D."/>
            <person name="Xu X."/>
            <person name="Jackson S.A."/>
        </authorList>
    </citation>
    <scope>NUCLEOTIDE SEQUENCE [LARGE SCALE GENOMIC DNA]</scope>
</reference>
<dbReference type="Gramene" id="C.cajan_40238.t">
    <property type="protein sequence ID" value="C.cajan_40238.t"/>
    <property type="gene ID" value="C.cajan_40238"/>
</dbReference>
<name>A0A151QUN4_CAJCA</name>
<evidence type="ECO:0000313" key="2">
    <source>
        <dbReference type="Proteomes" id="UP000075243"/>
    </source>
</evidence>
<accession>A0A151QUN4</accession>
<protein>
    <submittedName>
        <fullName evidence="1">Uncharacterized protein</fullName>
    </submittedName>
</protein>
<organism evidence="1 2">
    <name type="scientific">Cajanus cajan</name>
    <name type="common">Pigeon pea</name>
    <name type="synonym">Cajanus indicus</name>
    <dbReference type="NCBI Taxonomy" id="3821"/>
    <lineage>
        <taxon>Eukaryota</taxon>
        <taxon>Viridiplantae</taxon>
        <taxon>Streptophyta</taxon>
        <taxon>Embryophyta</taxon>
        <taxon>Tracheophyta</taxon>
        <taxon>Spermatophyta</taxon>
        <taxon>Magnoliopsida</taxon>
        <taxon>eudicotyledons</taxon>
        <taxon>Gunneridae</taxon>
        <taxon>Pentapetalae</taxon>
        <taxon>rosids</taxon>
        <taxon>fabids</taxon>
        <taxon>Fabales</taxon>
        <taxon>Fabaceae</taxon>
        <taxon>Papilionoideae</taxon>
        <taxon>50 kb inversion clade</taxon>
        <taxon>NPAAA clade</taxon>
        <taxon>indigoferoid/millettioid clade</taxon>
        <taxon>Phaseoleae</taxon>
        <taxon>Cajanus</taxon>
    </lineage>
</organism>
<dbReference type="EMBL" id="KQ484713">
    <property type="protein sequence ID" value="KYP33992.1"/>
    <property type="molecule type" value="Genomic_DNA"/>
</dbReference>
<feature type="non-terminal residue" evidence="1">
    <location>
        <position position="1"/>
    </location>
</feature>
<keyword evidence="2" id="KW-1185">Reference proteome</keyword>
<proteinExistence type="predicted"/>
<gene>
    <name evidence="1" type="ORF">KK1_045100</name>
</gene>
<evidence type="ECO:0000313" key="1">
    <source>
        <dbReference type="EMBL" id="KYP33992.1"/>
    </source>
</evidence>